<comment type="caution">
    <text evidence="1">The sequence shown here is derived from an EMBL/GenBank/DDBJ whole genome shotgun (WGS) entry which is preliminary data.</text>
</comment>
<evidence type="ECO:0000313" key="1">
    <source>
        <dbReference type="EMBL" id="KAJ6951265.1"/>
    </source>
</evidence>
<sequence>MANIKSYLILDLNNVNEDIANVPYTGHQFYIHSPCNRHCTFILAVSSGDQQFIIAYSTIFPYLQFYRHGGDHEGDWIFIDYAIEWKLCTRIEHAAVFKDEVYVVTGDARIGILNLLDCQPRVRMLEVHGAIKPLKTAGLLRFYPRVCGIRTA</sequence>
<dbReference type="AlphaFoldDB" id="A0AAD6PN06"/>
<gene>
    <name evidence="1" type="ORF">NC653_040610</name>
</gene>
<dbReference type="Proteomes" id="UP001164929">
    <property type="component" value="Chromosome 19"/>
</dbReference>
<accession>A0AAD6PN06</accession>
<protein>
    <submittedName>
        <fullName evidence="1">Uncharacterized protein</fullName>
    </submittedName>
</protein>
<evidence type="ECO:0000313" key="2">
    <source>
        <dbReference type="Proteomes" id="UP001164929"/>
    </source>
</evidence>
<proteinExistence type="predicted"/>
<organism evidence="1 2">
    <name type="scientific">Populus alba x Populus x berolinensis</name>
    <dbReference type="NCBI Taxonomy" id="444605"/>
    <lineage>
        <taxon>Eukaryota</taxon>
        <taxon>Viridiplantae</taxon>
        <taxon>Streptophyta</taxon>
        <taxon>Embryophyta</taxon>
        <taxon>Tracheophyta</taxon>
        <taxon>Spermatophyta</taxon>
        <taxon>Magnoliopsida</taxon>
        <taxon>eudicotyledons</taxon>
        <taxon>Gunneridae</taxon>
        <taxon>Pentapetalae</taxon>
        <taxon>rosids</taxon>
        <taxon>fabids</taxon>
        <taxon>Malpighiales</taxon>
        <taxon>Salicaceae</taxon>
        <taxon>Saliceae</taxon>
        <taxon>Populus</taxon>
    </lineage>
</organism>
<reference evidence="1" key="1">
    <citation type="journal article" date="2023" name="Mol. Ecol. Resour.">
        <title>Chromosome-level genome assembly of a triploid poplar Populus alba 'Berolinensis'.</title>
        <authorList>
            <person name="Chen S."/>
            <person name="Yu Y."/>
            <person name="Wang X."/>
            <person name="Wang S."/>
            <person name="Zhang T."/>
            <person name="Zhou Y."/>
            <person name="He R."/>
            <person name="Meng N."/>
            <person name="Wang Y."/>
            <person name="Liu W."/>
            <person name="Liu Z."/>
            <person name="Liu J."/>
            <person name="Guo Q."/>
            <person name="Huang H."/>
            <person name="Sederoff R.R."/>
            <person name="Wang G."/>
            <person name="Qu G."/>
            <person name="Chen S."/>
        </authorList>
    </citation>
    <scope>NUCLEOTIDE SEQUENCE</scope>
    <source>
        <strain evidence="1">SC-2020</strain>
    </source>
</reference>
<name>A0AAD6PN06_9ROSI</name>
<dbReference type="EMBL" id="JAQIZT010000019">
    <property type="protein sequence ID" value="KAJ6951265.1"/>
    <property type="molecule type" value="Genomic_DNA"/>
</dbReference>
<keyword evidence="2" id="KW-1185">Reference proteome</keyword>